<feature type="domain" description="Secretion system C-terminal sorting" evidence="2">
    <location>
        <begin position="1182"/>
        <end position="1251"/>
    </location>
</feature>
<organism evidence="3 4">
    <name type="scientific">Flavobacterium hankyongi</name>
    <dbReference type="NCBI Taxonomy" id="1176532"/>
    <lineage>
        <taxon>Bacteria</taxon>
        <taxon>Pseudomonadati</taxon>
        <taxon>Bacteroidota</taxon>
        <taxon>Flavobacteriia</taxon>
        <taxon>Flavobacteriales</taxon>
        <taxon>Flavobacteriaceae</taxon>
        <taxon>Flavobacterium</taxon>
    </lineage>
</organism>
<gene>
    <name evidence="3" type="ORF">GCM10023230_06930</name>
</gene>
<dbReference type="NCBIfam" id="TIGR04183">
    <property type="entry name" value="Por_Secre_tail"/>
    <property type="match status" value="1"/>
</dbReference>
<evidence type="ECO:0000256" key="1">
    <source>
        <dbReference type="ARBA" id="ARBA00022729"/>
    </source>
</evidence>
<dbReference type="Proteomes" id="UP001500141">
    <property type="component" value="Unassembled WGS sequence"/>
</dbReference>
<comment type="caution">
    <text evidence="3">The sequence shown here is derived from an EMBL/GenBank/DDBJ whole genome shotgun (WGS) entry which is preliminary data.</text>
</comment>
<sequence length="1252" mass="134075">MRKITFFLVLLCGIFLGYGQDCSIQKILSNDISICSGQGTTISLFSSESGVSYQLRDASNNPVGLPVVGNGGTINFSASPITTTTYNVKATLCPSAYLDTVTVAVFQPSLGGTVTVSAVGVTPLVTVNTICHLGSGWLYLSGHTGSVIRWESSIDGGNTWAAISNTAASYNYIALNDTTIFRAVVQNGTCGIAYSSTSVVVVIPNIKPTVVAMPGTICAGESSTLTALSGYATSQGVATGGAFSYANPEGWEVDGNTNGLNAGGSNVKPTGFRLTTSNSGTYSGTTYTSTGKFAIAHGAIDSELETPIFNSFGLATFTIQFNHAFNLTTGATAKVWLSLDGGNTYNILLSSYTGAMIRTPYNNFPQEIINLNNYIGQPNLRVKFSFHGLLNSSWAIDNIGIPQTPTGLTTQWLDQNGNVLVSTSSVSSVMIVTPPVTTTYYVVSYINGCTSYGPEGTAEIKVTVRPRPTASIGSSQIVCLGDSASLSIALTGTAPWNITYTNGSTSTTVTTSSNPYNFVVPNLLANVTYSVTALSDKNCTAKPADLVGSAVLSVLNGTKGLWTGVQSTDWFDCKNWAGGVPTTVDDAVIPNGSVRMPIIDRNSIYAPEDKIAICRDLIIGNTASLTMLGTSLLHVKRDWKNSGAFTPGQGTVTFNGEGINQVQLINSGIKLNETFYNLTLNSLDNAKGINLSNNFQLTVANLLTLTSGILRLTDEAQLVQLGDVVNPIEGTGKLLRDQQGKKSSFHYNYWSSPVSLDGINYTVSGVLRDGTDATTNPYNPGIISFGDAATYADGVISNPIKISNRWIHKFTLASTNYYSWQRVGSTGNIKIGEGYTMKGVTGTATVSDIQNYVYSGKPNNGIINLSIGLNQSYLIGNPYVSALDANEFILDNMRDSGGRASGNRFNGALYFYDNFAGNSHYLANYVAGYATYTLMGGVVAISNDPMINNNGSGGIKVPQRYIPVGQAFFINSNVDPGLIANNPNLAGAITGGSIIFKNSQRTFKTEASGQSVFFKSSNNSSNQVIEDVRPKIRLQYDSPSNMYRQLLIGADANATMQYDFGFDAVMVDVNPDDIYWSLSGAKLVIQAVPDFNSSQVIPLALKITNQGNNVIKIASLENIAADQEIYLFDEVTRVYHNLRSADFSIALPAGEYNNRFSIRFSNQALTVDDYELGEGVAVFYSDDYLKIKNQRYDVRVENVQLFSILGQKVFEQKITNQDQTNMQFSVSGLSSGTYIVKTKTDNGILSKKIIIE</sequence>
<dbReference type="RefSeq" id="WP_264544134.1">
    <property type="nucleotide sequence ID" value="NZ_BAABIP010000007.1"/>
</dbReference>
<protein>
    <recommendedName>
        <fullName evidence="2">Secretion system C-terminal sorting domain-containing protein</fullName>
    </recommendedName>
</protein>
<evidence type="ECO:0000313" key="3">
    <source>
        <dbReference type="EMBL" id="GAA4760628.1"/>
    </source>
</evidence>
<name>A0ABP8ZNB7_9FLAO</name>
<dbReference type="InterPro" id="IPR026444">
    <property type="entry name" value="Secre_tail"/>
</dbReference>
<dbReference type="Pfam" id="PF18962">
    <property type="entry name" value="Por_Secre_tail"/>
    <property type="match status" value="1"/>
</dbReference>
<dbReference type="EMBL" id="BAABIP010000007">
    <property type="protein sequence ID" value="GAA4760628.1"/>
    <property type="molecule type" value="Genomic_DNA"/>
</dbReference>
<evidence type="ECO:0000313" key="4">
    <source>
        <dbReference type="Proteomes" id="UP001500141"/>
    </source>
</evidence>
<reference evidence="4" key="1">
    <citation type="journal article" date="2019" name="Int. J. Syst. Evol. Microbiol.">
        <title>The Global Catalogue of Microorganisms (GCM) 10K type strain sequencing project: providing services to taxonomists for standard genome sequencing and annotation.</title>
        <authorList>
            <consortium name="The Broad Institute Genomics Platform"/>
            <consortium name="The Broad Institute Genome Sequencing Center for Infectious Disease"/>
            <person name="Wu L."/>
            <person name="Ma J."/>
        </authorList>
    </citation>
    <scope>NUCLEOTIDE SEQUENCE [LARGE SCALE GENOMIC DNA]</scope>
    <source>
        <strain evidence="4">JCM 18198</strain>
    </source>
</reference>
<evidence type="ECO:0000259" key="2">
    <source>
        <dbReference type="Pfam" id="PF18962"/>
    </source>
</evidence>
<accession>A0ABP8ZNB7</accession>
<keyword evidence="4" id="KW-1185">Reference proteome</keyword>
<proteinExistence type="predicted"/>
<keyword evidence="1" id="KW-0732">Signal</keyword>